<dbReference type="GO" id="GO:0005524">
    <property type="term" value="F:ATP binding"/>
    <property type="evidence" value="ECO:0007669"/>
    <property type="project" value="InterPro"/>
</dbReference>
<dbReference type="SMART" id="SM00220">
    <property type="entry name" value="S_TKc"/>
    <property type="match status" value="1"/>
</dbReference>
<dbReference type="Proteomes" id="UP001431209">
    <property type="component" value="Unassembled WGS sequence"/>
</dbReference>
<dbReference type="PANTHER" id="PTHR12984">
    <property type="entry name" value="SCY1-RELATED S/T PROTEIN KINASE-LIKE"/>
    <property type="match status" value="1"/>
</dbReference>
<evidence type="ECO:0000313" key="4">
    <source>
        <dbReference type="EMBL" id="KAL0488709.1"/>
    </source>
</evidence>
<dbReference type="InterPro" id="IPR000719">
    <property type="entry name" value="Prot_kinase_dom"/>
</dbReference>
<feature type="region of interest" description="Disordered" evidence="2">
    <location>
        <begin position="617"/>
        <end position="646"/>
    </location>
</feature>
<dbReference type="AlphaFoldDB" id="A0AAW2ZH96"/>
<proteinExistence type="predicted"/>
<feature type="compositionally biased region" description="Low complexity" evidence="2">
    <location>
        <begin position="802"/>
        <end position="816"/>
    </location>
</feature>
<protein>
    <recommendedName>
        <fullName evidence="3">Protein kinase domain-containing protein</fullName>
    </recommendedName>
</protein>
<accession>A0AAW2ZH96</accession>
<dbReference type="InterPro" id="IPR016024">
    <property type="entry name" value="ARM-type_fold"/>
</dbReference>
<reference evidence="4 5" key="1">
    <citation type="submission" date="2024-03" db="EMBL/GenBank/DDBJ databases">
        <title>The Acrasis kona genome and developmental transcriptomes reveal deep origins of eukaryotic multicellular pathways.</title>
        <authorList>
            <person name="Sheikh S."/>
            <person name="Fu C.-J."/>
            <person name="Brown M.W."/>
            <person name="Baldauf S.L."/>
        </authorList>
    </citation>
    <scope>NUCLEOTIDE SEQUENCE [LARGE SCALE GENOMIC DNA]</scope>
    <source>
        <strain evidence="4 5">ATCC MYA-3509</strain>
    </source>
</reference>
<dbReference type="Gene3D" id="1.25.10.10">
    <property type="entry name" value="Leucine-rich Repeat Variant"/>
    <property type="match status" value="1"/>
</dbReference>
<feature type="repeat" description="HEAT" evidence="1">
    <location>
        <begin position="347"/>
        <end position="385"/>
    </location>
</feature>
<evidence type="ECO:0000256" key="2">
    <source>
        <dbReference type="SAM" id="MobiDB-lite"/>
    </source>
</evidence>
<dbReference type="SUPFAM" id="SSF56112">
    <property type="entry name" value="Protein kinase-like (PK-like)"/>
    <property type="match status" value="1"/>
</dbReference>
<gene>
    <name evidence="4" type="ORF">AKO1_015856</name>
</gene>
<dbReference type="InterPro" id="IPR011009">
    <property type="entry name" value="Kinase-like_dom_sf"/>
</dbReference>
<comment type="caution">
    <text evidence="4">The sequence shown here is derived from an EMBL/GenBank/DDBJ whole genome shotgun (WGS) entry which is preliminary data.</text>
</comment>
<dbReference type="GO" id="GO:0004672">
    <property type="term" value="F:protein kinase activity"/>
    <property type="evidence" value="ECO:0007669"/>
    <property type="project" value="InterPro"/>
</dbReference>
<dbReference type="PANTHER" id="PTHR12984:SF3">
    <property type="entry name" value="N-TERMINAL KINASE-LIKE PROTEIN"/>
    <property type="match status" value="1"/>
</dbReference>
<dbReference type="InterPro" id="IPR011989">
    <property type="entry name" value="ARM-like"/>
</dbReference>
<dbReference type="Gene3D" id="3.30.200.20">
    <property type="entry name" value="Phosphorylase Kinase, domain 1"/>
    <property type="match status" value="1"/>
</dbReference>
<keyword evidence="5" id="KW-1185">Reference proteome</keyword>
<feature type="region of interest" description="Disordered" evidence="2">
    <location>
        <begin position="741"/>
        <end position="864"/>
    </location>
</feature>
<evidence type="ECO:0000259" key="3">
    <source>
        <dbReference type="PROSITE" id="PS50011"/>
    </source>
</evidence>
<dbReference type="EMBL" id="JAOPGA020001462">
    <property type="protein sequence ID" value="KAL0488709.1"/>
    <property type="molecule type" value="Genomic_DNA"/>
</dbReference>
<organism evidence="4 5">
    <name type="scientific">Acrasis kona</name>
    <dbReference type="NCBI Taxonomy" id="1008807"/>
    <lineage>
        <taxon>Eukaryota</taxon>
        <taxon>Discoba</taxon>
        <taxon>Heterolobosea</taxon>
        <taxon>Tetramitia</taxon>
        <taxon>Eutetramitia</taxon>
        <taxon>Acrasidae</taxon>
        <taxon>Acrasis</taxon>
    </lineage>
</organism>
<evidence type="ECO:0000256" key="1">
    <source>
        <dbReference type="PROSITE-ProRule" id="PRU00103"/>
    </source>
</evidence>
<dbReference type="Gene3D" id="1.10.510.10">
    <property type="entry name" value="Transferase(Phosphotransferase) domain 1"/>
    <property type="match status" value="1"/>
</dbReference>
<name>A0AAW2ZH96_9EUKA</name>
<feature type="compositionally biased region" description="Polar residues" evidence="2">
    <location>
        <begin position="628"/>
        <end position="644"/>
    </location>
</feature>
<dbReference type="SUPFAM" id="SSF48371">
    <property type="entry name" value="ARM repeat"/>
    <property type="match status" value="1"/>
</dbReference>
<sequence length="864" mass="94631">MRLVSNMRRQCYGRYRRGGKNSDQGLVTIFSFDITKDVAPEKLELARNTFKRMRAIRHPNMVPYLDGVELPNVLYIVTEYVTPVLEYLRSNGSSGPSNLQDAVSWGIYSVAQGLIFLHSKHLYHGNISSQSIYVDEAGEWKIGELGFLSEVLDPNAVAQEGAVNEQGTYGFPIRKLYGYLSHKYKAPEVNSQRWDVVAQFPDRVDSFGLGCLVFEVFEGPIERPQDLKRSPHRMPKKLVSSYNHLIQDNPAQRIPLPNFIAVPFFNNNMVETCLFLDNLSLKDPVSIETFLTGLPDQLDSLPVNTCKRKILPVLVNAIKFGSGGSKAIHAIFKISTMMNETEFKAEFIPKILELFESNDRTVRVSLLKNLNTIMPHLTNQQVEEKVYANVAKGFKDSAPALREMTVKSMIDIAPKLSANVLNDDLIRNLWNLQADKEASIRTNSVIAIGKLAPALDDKTRKKVLLAAFTRSLRDPFVHSRISALKALSATKEYYTTRDIATKLLPSVISVAVDPERSVRDLAIDCVSDFMNGLSAVCKSDRFDQIVSQEDGVQIGQEKSASGQPGAAAAGGQQGGDGGYYNWAVSGLSSGVNVLKNKVVGDGAGGSPAVVENHIGTMGGQYKPPPPRNTSSTANVSTPKGSTASEWEPPVVKKSNVMDDETVPNTRNTFYDDDDDVFGSSGSAWESLDATTPKVTTLRMSGGVPATLDTTNKKIGTTGSSAFANLNKPTVPTTSNNHALVTKKKQPAKSDNPFDDDMSAWDTPPIQPTTAPSSSLQLKKPISPVGGGLRTEHRPQQQGFSMNTNPTTSFNNNNNNNMLQPKKAIDTNNGILQPKKSTAVPLQPKKASTKSSSKKDDLEIDWDAF</sequence>
<dbReference type="Pfam" id="PF00069">
    <property type="entry name" value="Pkinase"/>
    <property type="match status" value="1"/>
</dbReference>
<dbReference type="PROSITE" id="PS50077">
    <property type="entry name" value="HEAT_REPEAT"/>
    <property type="match status" value="1"/>
</dbReference>
<dbReference type="InterPro" id="IPR021133">
    <property type="entry name" value="HEAT_type_2"/>
</dbReference>
<feature type="domain" description="Protein kinase" evidence="3">
    <location>
        <begin position="1"/>
        <end position="265"/>
    </location>
</feature>
<dbReference type="PROSITE" id="PS50011">
    <property type="entry name" value="PROTEIN_KINASE_DOM"/>
    <property type="match status" value="1"/>
</dbReference>
<feature type="compositionally biased region" description="Polar residues" evidence="2">
    <location>
        <begin position="767"/>
        <end position="776"/>
    </location>
</feature>
<dbReference type="InterPro" id="IPR051177">
    <property type="entry name" value="CIK-Related_Protein"/>
</dbReference>
<evidence type="ECO:0000313" key="5">
    <source>
        <dbReference type="Proteomes" id="UP001431209"/>
    </source>
</evidence>